<feature type="domain" description="Reverse transcriptase" evidence="1">
    <location>
        <begin position="60"/>
        <end position="151"/>
    </location>
</feature>
<proteinExistence type="predicted"/>
<dbReference type="Proteomes" id="UP000504635">
    <property type="component" value="Unplaced"/>
</dbReference>
<gene>
    <name evidence="3" type="primary">LOC115879179</name>
</gene>
<dbReference type="GeneID" id="115879179"/>
<dbReference type="KEGG" id="soy:115879179"/>
<protein>
    <submittedName>
        <fullName evidence="3">Uncharacterized protein LOC115879179</fullName>
    </submittedName>
</protein>
<name>A0A6J2XKW5_SITOR</name>
<sequence length="166" mass="18886">MPAPSILLGSATRYIAGRNAVQTVYWKSTPGHQQRFLKLAKTCNFGKAPSPPLKCVAVSDTLSRLYGKILKTLIEDEFSPHEIEEQAGFRAGRSCIDNIFPITQIIEKKRATNNDQIHILFVDLSKAYDTVRIKKLWEVFEKSPINITLIKAVQQLYLNYSQYQKV</sequence>
<evidence type="ECO:0000313" key="2">
    <source>
        <dbReference type="Proteomes" id="UP000504635"/>
    </source>
</evidence>
<evidence type="ECO:0000313" key="3">
    <source>
        <dbReference type="RefSeq" id="XP_030751731.1"/>
    </source>
</evidence>
<dbReference type="RefSeq" id="XP_030751731.1">
    <property type="nucleotide sequence ID" value="XM_030895871.1"/>
</dbReference>
<organism evidence="2 3">
    <name type="scientific">Sitophilus oryzae</name>
    <name type="common">Rice weevil</name>
    <name type="synonym">Curculio oryzae</name>
    <dbReference type="NCBI Taxonomy" id="7048"/>
    <lineage>
        <taxon>Eukaryota</taxon>
        <taxon>Metazoa</taxon>
        <taxon>Ecdysozoa</taxon>
        <taxon>Arthropoda</taxon>
        <taxon>Hexapoda</taxon>
        <taxon>Insecta</taxon>
        <taxon>Pterygota</taxon>
        <taxon>Neoptera</taxon>
        <taxon>Endopterygota</taxon>
        <taxon>Coleoptera</taxon>
        <taxon>Polyphaga</taxon>
        <taxon>Cucujiformia</taxon>
        <taxon>Curculionidae</taxon>
        <taxon>Dryophthorinae</taxon>
        <taxon>Sitophilus</taxon>
    </lineage>
</organism>
<accession>A0A6J2XKW5</accession>
<dbReference type="AlphaFoldDB" id="A0A6J2XKW5"/>
<dbReference type="Pfam" id="PF00078">
    <property type="entry name" value="RVT_1"/>
    <property type="match status" value="1"/>
</dbReference>
<dbReference type="InterPro" id="IPR000477">
    <property type="entry name" value="RT_dom"/>
</dbReference>
<keyword evidence="2" id="KW-1185">Reference proteome</keyword>
<evidence type="ECO:0000259" key="1">
    <source>
        <dbReference type="Pfam" id="PF00078"/>
    </source>
</evidence>
<dbReference type="PANTHER" id="PTHR47027:SF20">
    <property type="entry name" value="REVERSE TRANSCRIPTASE-LIKE PROTEIN WITH RNA-DIRECTED DNA POLYMERASE DOMAIN"/>
    <property type="match status" value="1"/>
</dbReference>
<dbReference type="PANTHER" id="PTHR47027">
    <property type="entry name" value="REVERSE TRANSCRIPTASE DOMAIN-CONTAINING PROTEIN"/>
    <property type="match status" value="1"/>
</dbReference>
<dbReference type="OrthoDB" id="7693982at2759"/>
<reference evidence="3" key="1">
    <citation type="submission" date="2025-08" db="UniProtKB">
        <authorList>
            <consortium name="RefSeq"/>
        </authorList>
    </citation>
    <scope>IDENTIFICATION</scope>
    <source>
        <tissue evidence="3">Gonads</tissue>
    </source>
</reference>
<dbReference type="InParanoid" id="A0A6J2XKW5"/>